<sequence length="547" mass="62041">MKETFFRTMTWLHTWVGLLVCWVLLLVFFAGTVSYYRYEISLWTQPELHSEVFQHYQENHLEQQLAQGQDYLELHAENAKDWRINLPIERKPYLSYSWQTQPKAGQRRGEFIEHVVKTNDQGVVTETRDSKGGNFFYRLHFDLHYMPAKIARWIVGFCTMFMLLALISGIVIHKRIFKDFFSFRRNKGSRSWLDAHNVSSVLALPYHLMITYTGLITLMMMYMPWGVLTAYDGDTRAFRAELNPGREQVKPVGISADMVQINTLLPLVKSYWGETPIKQVVVTNLNDQNSRISFYKNTQQAVTDKRIPLVFSGVTGKLVSDIPDSPSATHATHDTLMSLHTARFSEPLLRVFFFICGIMGCAMIATGTLLWAVKIRQKQQKNIKNGAKPSLGLRLVEGLNLTFIAGLPVATCSFFYANRLLPTEMANRAQWEVNCFFITLTLVAMLACINRTQTSWRFVLRFGAIGLLAIPALNALTSNSHLINNISQQQWALVGFDMMCVLLGGALWFASNKLANKISLSTSSSPAKHKANITPKLASQITSTKGA</sequence>
<accession>A0A553JPG9</accession>
<feature type="transmembrane region" description="Helical" evidence="1">
    <location>
        <begin position="351"/>
        <end position="373"/>
    </location>
</feature>
<dbReference type="RefSeq" id="WP_144040238.1">
    <property type="nucleotide sequence ID" value="NZ_BMPL01000010.1"/>
</dbReference>
<feature type="transmembrane region" description="Helical" evidence="1">
    <location>
        <begin position="489"/>
        <end position="510"/>
    </location>
</feature>
<proteinExistence type="predicted"/>
<comment type="caution">
    <text evidence="2">The sequence shown here is derived from an EMBL/GenBank/DDBJ whole genome shotgun (WGS) entry which is preliminary data.</text>
</comment>
<feature type="transmembrane region" description="Helical" evidence="1">
    <location>
        <begin position="193"/>
        <end position="222"/>
    </location>
</feature>
<evidence type="ECO:0000313" key="3">
    <source>
        <dbReference type="Proteomes" id="UP000318126"/>
    </source>
</evidence>
<protein>
    <submittedName>
        <fullName evidence="2">PepSY domain-containing protein</fullName>
    </submittedName>
</protein>
<dbReference type="InterPro" id="IPR005625">
    <property type="entry name" value="PepSY-ass_TM"/>
</dbReference>
<organism evidence="2 3">
    <name type="scientific">Shewanella hanedai</name>
    <name type="common">Alteromonas hanedai</name>
    <dbReference type="NCBI Taxonomy" id="25"/>
    <lineage>
        <taxon>Bacteria</taxon>
        <taxon>Pseudomonadati</taxon>
        <taxon>Pseudomonadota</taxon>
        <taxon>Gammaproteobacteria</taxon>
        <taxon>Alteromonadales</taxon>
        <taxon>Shewanellaceae</taxon>
        <taxon>Shewanella</taxon>
    </lineage>
</organism>
<evidence type="ECO:0000256" key="1">
    <source>
        <dbReference type="SAM" id="Phobius"/>
    </source>
</evidence>
<feature type="transmembrane region" description="Helical" evidence="1">
    <location>
        <begin position="429"/>
        <end position="449"/>
    </location>
</feature>
<keyword evidence="1" id="KW-0812">Transmembrane</keyword>
<feature type="transmembrane region" description="Helical" evidence="1">
    <location>
        <begin position="394"/>
        <end position="417"/>
    </location>
</feature>
<keyword evidence="1" id="KW-1133">Transmembrane helix</keyword>
<dbReference type="Pfam" id="PF03929">
    <property type="entry name" value="PepSY_TM"/>
    <property type="match status" value="1"/>
</dbReference>
<dbReference type="OrthoDB" id="9776609at2"/>
<feature type="transmembrane region" description="Helical" evidence="1">
    <location>
        <begin position="12"/>
        <end position="36"/>
    </location>
</feature>
<dbReference type="EMBL" id="VKGK01000011">
    <property type="protein sequence ID" value="TRY14354.1"/>
    <property type="molecule type" value="Genomic_DNA"/>
</dbReference>
<reference evidence="3" key="1">
    <citation type="submission" date="2019-07" db="EMBL/GenBank/DDBJ databases">
        <title>Shewanella sp. YLB-08 draft genomic sequence.</title>
        <authorList>
            <person name="Yu L."/>
        </authorList>
    </citation>
    <scope>NUCLEOTIDE SEQUENCE [LARGE SCALE GENOMIC DNA]</scope>
    <source>
        <strain evidence="3">JCM 20706</strain>
    </source>
</reference>
<dbReference type="PANTHER" id="PTHR34219">
    <property type="entry name" value="IRON-REGULATED INNER MEMBRANE PROTEIN-RELATED"/>
    <property type="match status" value="1"/>
</dbReference>
<evidence type="ECO:0000313" key="2">
    <source>
        <dbReference type="EMBL" id="TRY14354.1"/>
    </source>
</evidence>
<keyword evidence="1" id="KW-0472">Membrane</keyword>
<dbReference type="Proteomes" id="UP000318126">
    <property type="component" value="Unassembled WGS sequence"/>
</dbReference>
<name>A0A553JPG9_SHEHA</name>
<gene>
    <name evidence="2" type="ORF">FN961_11045</name>
</gene>
<dbReference type="AlphaFoldDB" id="A0A553JPG9"/>
<dbReference type="PANTHER" id="PTHR34219:SF4">
    <property type="entry name" value="PEPSY DOMAIN-CONTAINING PROTEIN"/>
    <property type="match status" value="1"/>
</dbReference>
<feature type="transmembrane region" description="Helical" evidence="1">
    <location>
        <begin position="458"/>
        <end position="477"/>
    </location>
</feature>
<feature type="transmembrane region" description="Helical" evidence="1">
    <location>
        <begin position="150"/>
        <end position="172"/>
    </location>
</feature>
<keyword evidence="3" id="KW-1185">Reference proteome</keyword>